<evidence type="ECO:0000256" key="15">
    <source>
        <dbReference type="ARBA" id="ARBA00022801"/>
    </source>
</evidence>
<dbReference type="Gene3D" id="3.40.710.10">
    <property type="entry name" value="DD-peptidase/beta-lactamase superfamily"/>
    <property type="match status" value="2"/>
</dbReference>
<keyword evidence="17" id="KW-0735">Signal-anchor</keyword>
<keyword evidence="11" id="KW-0645">Protease</keyword>
<feature type="domain" description="Penicillin-binding protein OB-like" evidence="32">
    <location>
        <begin position="320"/>
        <end position="426"/>
    </location>
</feature>
<keyword evidence="22" id="KW-0511">Multifunctional enzyme</keyword>
<dbReference type="GO" id="GO:0008658">
    <property type="term" value="F:penicillin binding"/>
    <property type="evidence" value="ECO:0007669"/>
    <property type="project" value="InterPro"/>
</dbReference>
<keyword evidence="19 29" id="KW-1133">Transmembrane helix</keyword>
<dbReference type="GO" id="GO:0046677">
    <property type="term" value="P:response to antibiotic"/>
    <property type="evidence" value="ECO:0007669"/>
    <property type="project" value="UniProtKB-KW"/>
</dbReference>
<comment type="catalytic activity">
    <reaction evidence="26">
        <text>[GlcNAc-(1-&gt;4)-Mur2Ac(oyl-L-Ala-gamma-D-Glu-L-Lys-D-Ala-D-Ala)](n)-di-trans,octa-cis-undecaprenyl diphosphate + beta-D-GlcNAc-(1-&gt;4)-Mur2Ac(oyl-L-Ala-gamma-D-Glu-L-Lys-D-Ala-D-Ala)-di-trans,octa-cis-undecaprenyl diphosphate = [GlcNAc-(1-&gt;4)-Mur2Ac(oyl-L-Ala-gamma-D-Glu-L-Lys-D-Ala-D-Ala)](n+1)-di-trans,octa-cis-undecaprenyl diphosphate + di-trans,octa-cis-undecaprenyl diphosphate + H(+)</text>
        <dbReference type="Rhea" id="RHEA:23708"/>
        <dbReference type="Rhea" id="RHEA-COMP:9602"/>
        <dbReference type="Rhea" id="RHEA-COMP:9603"/>
        <dbReference type="ChEBI" id="CHEBI:15378"/>
        <dbReference type="ChEBI" id="CHEBI:58405"/>
        <dbReference type="ChEBI" id="CHEBI:60033"/>
        <dbReference type="ChEBI" id="CHEBI:78435"/>
        <dbReference type="EC" id="2.4.99.28"/>
    </reaction>
</comment>
<keyword evidence="14 29" id="KW-0812">Transmembrane</keyword>
<keyword evidence="12" id="KW-0328">Glycosyltransferase</keyword>
<evidence type="ECO:0000256" key="8">
    <source>
        <dbReference type="ARBA" id="ARBA00022475"/>
    </source>
</evidence>
<evidence type="ECO:0000256" key="23">
    <source>
        <dbReference type="ARBA" id="ARBA00023316"/>
    </source>
</evidence>
<keyword evidence="8" id="KW-1003">Cell membrane</keyword>
<dbReference type="PANTHER" id="PTHR32282:SF27">
    <property type="entry name" value="PENICILLIN-BINDING PROTEIN 1A"/>
    <property type="match status" value="1"/>
</dbReference>
<evidence type="ECO:0000313" key="33">
    <source>
        <dbReference type="EMBL" id="AUM13766.1"/>
    </source>
</evidence>
<evidence type="ECO:0000256" key="19">
    <source>
        <dbReference type="ARBA" id="ARBA00022989"/>
    </source>
</evidence>
<evidence type="ECO:0000256" key="12">
    <source>
        <dbReference type="ARBA" id="ARBA00022676"/>
    </source>
</evidence>
<dbReference type="RefSeq" id="WP_101895141.1">
    <property type="nucleotide sequence ID" value="NZ_CP022684.1"/>
</dbReference>
<dbReference type="InterPro" id="IPR001460">
    <property type="entry name" value="PCN-bd_Tpept"/>
</dbReference>
<dbReference type="InterPro" id="IPR031376">
    <property type="entry name" value="PCB_OB"/>
</dbReference>
<evidence type="ECO:0000256" key="16">
    <source>
        <dbReference type="ARBA" id="ARBA00022960"/>
    </source>
</evidence>
<dbReference type="GO" id="GO:0030288">
    <property type="term" value="C:outer membrane-bounded periplasmic space"/>
    <property type="evidence" value="ECO:0007669"/>
    <property type="project" value="TreeGrafter"/>
</dbReference>
<dbReference type="GO" id="GO:0006508">
    <property type="term" value="P:proteolysis"/>
    <property type="evidence" value="ECO:0007669"/>
    <property type="project" value="UniProtKB-KW"/>
</dbReference>
<proteinExistence type="inferred from homology"/>
<dbReference type="FunFam" id="1.10.3810.10:FF:000003">
    <property type="entry name" value="Penicillin-binding protein 1a"/>
    <property type="match status" value="1"/>
</dbReference>
<reference evidence="34" key="1">
    <citation type="submission" date="2017-08" db="EMBL/GenBank/DDBJ databases">
        <title>Direct submision.</title>
        <authorList>
            <person name="Kim S.-J."/>
            <person name="Rhee S.-K."/>
        </authorList>
    </citation>
    <scope>NUCLEOTIDE SEQUENCE [LARGE SCALE GENOMIC DNA]</scope>
    <source>
        <strain evidence="34">GI5</strain>
    </source>
</reference>
<dbReference type="NCBIfam" id="TIGR02074">
    <property type="entry name" value="PBP_1a_fam"/>
    <property type="match status" value="1"/>
</dbReference>
<dbReference type="EC" id="3.4.16.4" evidence="6"/>
<dbReference type="GO" id="GO:0009002">
    <property type="term" value="F:serine-type D-Ala-D-Ala carboxypeptidase activity"/>
    <property type="evidence" value="ECO:0007669"/>
    <property type="project" value="UniProtKB-EC"/>
</dbReference>
<keyword evidence="20 29" id="KW-0472">Membrane</keyword>
<dbReference type="KEGG" id="kak:Kalk_15630"/>
<evidence type="ECO:0000256" key="17">
    <source>
        <dbReference type="ARBA" id="ARBA00022968"/>
    </source>
</evidence>
<evidence type="ECO:0000256" key="10">
    <source>
        <dbReference type="ARBA" id="ARBA00022645"/>
    </source>
</evidence>
<dbReference type="GO" id="GO:0071555">
    <property type="term" value="P:cell wall organization"/>
    <property type="evidence" value="ECO:0007669"/>
    <property type="project" value="UniProtKB-KW"/>
</dbReference>
<evidence type="ECO:0000256" key="9">
    <source>
        <dbReference type="ARBA" id="ARBA00022519"/>
    </source>
</evidence>
<evidence type="ECO:0000256" key="20">
    <source>
        <dbReference type="ARBA" id="ARBA00023136"/>
    </source>
</evidence>
<dbReference type="Pfam" id="PF00905">
    <property type="entry name" value="Transpeptidase"/>
    <property type="match status" value="1"/>
</dbReference>
<evidence type="ECO:0000256" key="3">
    <source>
        <dbReference type="ARBA" id="ARBA00004752"/>
    </source>
</evidence>
<evidence type="ECO:0000256" key="14">
    <source>
        <dbReference type="ARBA" id="ARBA00022692"/>
    </source>
</evidence>
<comment type="subcellular location">
    <subcellularLocation>
        <location evidence="2">Cell inner membrane</location>
        <topology evidence="2">Single-pass type II membrane protein</topology>
    </subcellularLocation>
</comment>
<dbReference type="Proteomes" id="UP000235116">
    <property type="component" value="Chromosome"/>
</dbReference>
<evidence type="ECO:0000256" key="28">
    <source>
        <dbReference type="SAM" id="MobiDB-lite"/>
    </source>
</evidence>
<dbReference type="GO" id="GO:0005886">
    <property type="term" value="C:plasma membrane"/>
    <property type="evidence" value="ECO:0007669"/>
    <property type="project" value="UniProtKB-SubCell"/>
</dbReference>
<name>A0A2K9LN32_9GAMM</name>
<evidence type="ECO:0000259" key="32">
    <source>
        <dbReference type="Pfam" id="PF17092"/>
    </source>
</evidence>
<accession>A0A2K9LN32</accession>
<dbReference type="InterPro" id="IPR036950">
    <property type="entry name" value="PBP_transglycosylase"/>
</dbReference>
<evidence type="ECO:0000256" key="6">
    <source>
        <dbReference type="ARBA" id="ARBA00012448"/>
    </source>
</evidence>
<evidence type="ECO:0000259" key="30">
    <source>
        <dbReference type="Pfam" id="PF00905"/>
    </source>
</evidence>
<feature type="region of interest" description="Disordered" evidence="28">
    <location>
        <begin position="644"/>
        <end position="667"/>
    </location>
</feature>
<dbReference type="SUPFAM" id="SSF56601">
    <property type="entry name" value="beta-lactamase/transpeptidase-like"/>
    <property type="match status" value="1"/>
</dbReference>
<evidence type="ECO:0000256" key="29">
    <source>
        <dbReference type="SAM" id="Phobius"/>
    </source>
</evidence>
<keyword evidence="34" id="KW-1185">Reference proteome</keyword>
<evidence type="ECO:0000256" key="21">
    <source>
        <dbReference type="ARBA" id="ARBA00023251"/>
    </source>
</evidence>
<keyword evidence="23" id="KW-0961">Cell wall biogenesis/degradation</keyword>
<evidence type="ECO:0000256" key="11">
    <source>
        <dbReference type="ARBA" id="ARBA00022670"/>
    </source>
</evidence>
<dbReference type="UniPathway" id="UPA00219"/>
<evidence type="ECO:0000256" key="2">
    <source>
        <dbReference type="ARBA" id="ARBA00004249"/>
    </source>
</evidence>
<evidence type="ECO:0000256" key="1">
    <source>
        <dbReference type="ARBA" id="ARBA00002624"/>
    </source>
</evidence>
<dbReference type="GO" id="GO:0008955">
    <property type="term" value="F:peptidoglycan glycosyltransferase activity"/>
    <property type="evidence" value="ECO:0007669"/>
    <property type="project" value="UniProtKB-EC"/>
</dbReference>
<dbReference type="Pfam" id="PF17092">
    <property type="entry name" value="PCB_OB"/>
    <property type="match status" value="1"/>
</dbReference>
<sequence>MLKTHPILRVSLWLLLLAISAGSIVFTGTLLYLGPKLPEVEQILEIQLQTPLRIYSSEGKLIAEFGEKKRSPILYEDIPQDFVHAVLAAEDARFFKHHGVDIKGLVRASLELVTTGSIQTGGSTITMQVAKNYFLSRERTFLRKFNEILLSLDMERKLSKEQILELYINKIYLGHRAYGIQAAAQVYYGNPVQALTLAQLATIAGLPKAPSAYNPVTNPARALSRRNWILSRMLELRYIDQQQHDTAVAELETAELHGIPVEVEAPYFAEMVRRDMIQRFGDRADTDGYRVYTTLKADLQTAANTATLKGLIDYDRRHGYRGEEAKLGFPLEEVTNSDLLAELRRFRTIGILQPAIITSASDESADALLKTGETITLTLDGMKWARRYIDNVDRGPEPKKVSDVVQPGQIVRVTQEKEGWSLAQKPIAQSGMTSFDPKNGALLALVGGFDFQSSKFNRAIQGGRQAGSSFKPFIYSAALEKGLTPATIINDAPVVFEDSSLESTWRPENSGGRFYGPTRLRQALYKSRNLVSIRVLRQIGIRHTIEHASRFGFDTSKLPNNLSLALGSAALTPWEIASAYMVLANGGYLMEPWYIQRIEDNTGTTLFEANPMVICDETCIQQREAQQAATDSEGLDFATLLAQEASPEPETNDTPDSANSESDDKPVRYAERVQDARINFLITSMLQDVIKRGTGVKARVLNRSDIAGKTGTTNDQKDAWFSGFNRDIVATVWVGFDQPRNLGRGEYGGTAALPIWIDYMRTALKDSPQTPLKIPDGITTVRIDPETGKRAKPGQPNAIFEYFREENVPAQEVDDDMVNPHTDGGTLPEQLF</sequence>
<dbReference type="Pfam" id="PF00912">
    <property type="entry name" value="Transgly"/>
    <property type="match status" value="1"/>
</dbReference>
<dbReference type="InterPro" id="IPR012338">
    <property type="entry name" value="Beta-lactam/transpept-like"/>
</dbReference>
<feature type="domain" description="Glycosyl transferase family 51" evidence="31">
    <location>
        <begin position="59"/>
        <end position="233"/>
    </location>
</feature>
<dbReference type="InterPro" id="IPR023346">
    <property type="entry name" value="Lysozyme-like_dom_sf"/>
</dbReference>
<dbReference type="EC" id="2.4.99.28" evidence="25"/>
<comment type="pathway">
    <text evidence="27">Glycan biosynthesis.</text>
</comment>
<evidence type="ECO:0000256" key="24">
    <source>
        <dbReference type="ARBA" id="ARBA00034000"/>
    </source>
</evidence>
<comment type="similarity">
    <text evidence="5">In the N-terminal section; belongs to the glycosyltransferase 51 family.</text>
</comment>
<keyword evidence="16" id="KW-0133">Cell shape</keyword>
<evidence type="ECO:0000256" key="13">
    <source>
        <dbReference type="ARBA" id="ARBA00022679"/>
    </source>
</evidence>
<gene>
    <name evidence="33" type="ORF">Kalk_15630</name>
</gene>
<keyword evidence="15" id="KW-0378">Hydrolase</keyword>
<dbReference type="GO" id="GO:0008360">
    <property type="term" value="P:regulation of cell shape"/>
    <property type="evidence" value="ECO:0007669"/>
    <property type="project" value="UniProtKB-KW"/>
</dbReference>
<evidence type="ECO:0000256" key="22">
    <source>
        <dbReference type="ARBA" id="ARBA00023268"/>
    </source>
</evidence>
<keyword evidence="13" id="KW-0808">Transferase</keyword>
<keyword evidence="21" id="KW-0046">Antibiotic resistance</keyword>
<dbReference type="PANTHER" id="PTHR32282">
    <property type="entry name" value="BINDING PROTEIN TRANSPEPTIDASE, PUTATIVE-RELATED"/>
    <property type="match status" value="1"/>
</dbReference>
<comment type="function">
    <text evidence="1">Cell wall formation. Synthesis of cross-linked peptidoglycan from the lipid intermediates. The enzyme has a penicillin-insensitive transglycosylase N-terminal domain (formation of linear glycan strands) and a penicillin-sensitive transpeptidase C-terminal domain (cross-linking of the peptide subunits).</text>
</comment>
<organism evidence="33 34">
    <name type="scientific">Ketobacter alkanivorans</name>
    <dbReference type="NCBI Taxonomy" id="1917421"/>
    <lineage>
        <taxon>Bacteria</taxon>
        <taxon>Pseudomonadati</taxon>
        <taxon>Pseudomonadota</taxon>
        <taxon>Gammaproteobacteria</taxon>
        <taxon>Pseudomonadales</taxon>
        <taxon>Ketobacteraceae</taxon>
        <taxon>Ketobacter</taxon>
    </lineage>
</organism>
<evidence type="ECO:0000256" key="26">
    <source>
        <dbReference type="ARBA" id="ARBA00049902"/>
    </source>
</evidence>
<evidence type="ECO:0000256" key="25">
    <source>
        <dbReference type="ARBA" id="ARBA00044770"/>
    </source>
</evidence>
<keyword evidence="10" id="KW-0121">Carboxypeptidase</keyword>
<dbReference type="SUPFAM" id="SSF53955">
    <property type="entry name" value="Lysozyme-like"/>
    <property type="match status" value="1"/>
</dbReference>
<comment type="similarity">
    <text evidence="4">In the C-terminal section; belongs to the transpeptidase family.</text>
</comment>
<dbReference type="EMBL" id="CP022684">
    <property type="protein sequence ID" value="AUM13766.1"/>
    <property type="molecule type" value="Genomic_DNA"/>
</dbReference>
<feature type="transmembrane region" description="Helical" evidence="29">
    <location>
        <begin position="12"/>
        <end position="33"/>
    </location>
</feature>
<evidence type="ECO:0000256" key="4">
    <source>
        <dbReference type="ARBA" id="ARBA00007090"/>
    </source>
</evidence>
<feature type="domain" description="Penicillin-binding protein transpeptidase" evidence="30">
    <location>
        <begin position="435"/>
        <end position="754"/>
    </location>
</feature>
<evidence type="ECO:0000313" key="34">
    <source>
        <dbReference type="Proteomes" id="UP000235116"/>
    </source>
</evidence>
<protein>
    <recommendedName>
        <fullName evidence="7">Penicillin-binding protein 1A</fullName>
        <ecNumber evidence="25">2.4.99.28</ecNumber>
        <ecNumber evidence="6">3.4.16.4</ecNumber>
    </recommendedName>
</protein>
<evidence type="ECO:0000256" key="5">
    <source>
        <dbReference type="ARBA" id="ARBA00007739"/>
    </source>
</evidence>
<dbReference type="Gene3D" id="1.10.3810.10">
    <property type="entry name" value="Biosynthetic peptidoglycan transglycosylase-like"/>
    <property type="match status" value="1"/>
</dbReference>
<keyword evidence="18" id="KW-0573">Peptidoglycan synthesis</keyword>
<dbReference type="OrthoDB" id="9766909at2"/>
<evidence type="ECO:0000256" key="27">
    <source>
        <dbReference type="ARBA" id="ARBA00060592"/>
    </source>
</evidence>
<dbReference type="InterPro" id="IPR001264">
    <property type="entry name" value="Glyco_trans_51"/>
</dbReference>
<dbReference type="InterPro" id="IPR050396">
    <property type="entry name" value="Glycosyltr_51/Transpeptidase"/>
</dbReference>
<comment type="catalytic activity">
    <reaction evidence="24">
        <text>Preferential cleavage: (Ac)2-L-Lys-D-Ala-|-D-Ala. Also transpeptidation of peptidyl-alanyl moieties that are N-acyl substituents of D-alanine.</text>
        <dbReference type="EC" id="3.4.16.4"/>
    </reaction>
</comment>
<keyword evidence="9" id="KW-0997">Cell inner membrane</keyword>
<dbReference type="GO" id="GO:0009252">
    <property type="term" value="P:peptidoglycan biosynthetic process"/>
    <property type="evidence" value="ECO:0007669"/>
    <property type="project" value="UniProtKB-UniPathway"/>
</dbReference>
<comment type="pathway">
    <text evidence="3">Cell wall biogenesis; peptidoglycan biosynthesis.</text>
</comment>
<dbReference type="AlphaFoldDB" id="A0A2K9LN32"/>
<evidence type="ECO:0000256" key="7">
    <source>
        <dbReference type="ARBA" id="ARBA00018638"/>
    </source>
</evidence>
<evidence type="ECO:0000259" key="31">
    <source>
        <dbReference type="Pfam" id="PF00912"/>
    </source>
</evidence>
<evidence type="ECO:0000256" key="18">
    <source>
        <dbReference type="ARBA" id="ARBA00022984"/>
    </source>
</evidence>